<proteinExistence type="predicted"/>
<accession>A0AAU9EJ40</accession>
<name>A0AAU9EJ40_9BACT</name>
<gene>
    <name evidence="2" type="ORF">FAK_41970</name>
</gene>
<keyword evidence="1" id="KW-1133">Transmembrane helix</keyword>
<keyword evidence="1" id="KW-0472">Membrane</keyword>
<dbReference type="Proteomes" id="UP001366166">
    <property type="component" value="Chromosome"/>
</dbReference>
<protein>
    <recommendedName>
        <fullName evidence="4">DUF4328 domain-containing protein</fullName>
    </recommendedName>
</protein>
<dbReference type="AlphaFoldDB" id="A0AAU9EJ40"/>
<evidence type="ECO:0000256" key="1">
    <source>
        <dbReference type="SAM" id="Phobius"/>
    </source>
</evidence>
<feature type="transmembrane region" description="Helical" evidence="1">
    <location>
        <begin position="6"/>
        <end position="27"/>
    </location>
</feature>
<feature type="transmembrane region" description="Helical" evidence="1">
    <location>
        <begin position="90"/>
        <end position="123"/>
    </location>
</feature>
<keyword evidence="3" id="KW-1185">Reference proteome</keyword>
<feature type="transmembrane region" description="Helical" evidence="1">
    <location>
        <begin position="48"/>
        <end position="70"/>
    </location>
</feature>
<keyword evidence="1" id="KW-0812">Transmembrane</keyword>
<reference evidence="3" key="1">
    <citation type="journal article" date="2023" name="Arch. Microbiol.">
        <title>Desulfoferula mesophilus gen. nov. sp. nov., a mesophilic sulfate-reducing bacterium isolated from a brackish lake sediment.</title>
        <authorList>
            <person name="Watanabe T."/>
            <person name="Yabe T."/>
            <person name="Tsuji J.M."/>
            <person name="Fukui M."/>
        </authorList>
    </citation>
    <scope>NUCLEOTIDE SEQUENCE [LARGE SCALE GENOMIC DNA]</scope>
    <source>
        <strain evidence="3">12FAK</strain>
    </source>
</reference>
<evidence type="ECO:0008006" key="4">
    <source>
        <dbReference type="Google" id="ProtNLM"/>
    </source>
</evidence>
<sequence length="140" mass="15717">MHGVGIPELLIIVVLMVVFCLPMILYLRTLSQVLRFVDARNRTMAPGLVWLNLIPIFSLGWHFYTVFSLRSSLEAEFREKREADPGRAAFGVGLATCILAVCSVIPYVGVLCILASLVCWIIYWVKMAGYRRRLLELGGA</sequence>
<dbReference type="EMBL" id="AP028679">
    <property type="protein sequence ID" value="BEQ17131.1"/>
    <property type="molecule type" value="Genomic_DNA"/>
</dbReference>
<organism evidence="2 3">
    <name type="scientific">Desulfoferula mesophila</name>
    <dbReference type="NCBI Taxonomy" id="3058419"/>
    <lineage>
        <taxon>Bacteria</taxon>
        <taxon>Pseudomonadati</taxon>
        <taxon>Thermodesulfobacteriota</taxon>
        <taxon>Desulfarculia</taxon>
        <taxon>Desulfarculales</taxon>
        <taxon>Desulfarculaceae</taxon>
        <taxon>Desulfoferula</taxon>
    </lineage>
</organism>
<dbReference type="RefSeq" id="WP_338603964.1">
    <property type="nucleotide sequence ID" value="NZ_AP028679.1"/>
</dbReference>
<evidence type="ECO:0000313" key="2">
    <source>
        <dbReference type="EMBL" id="BEQ17131.1"/>
    </source>
</evidence>
<dbReference type="KEGG" id="dmp:FAK_41970"/>
<evidence type="ECO:0000313" key="3">
    <source>
        <dbReference type="Proteomes" id="UP001366166"/>
    </source>
</evidence>